<dbReference type="Proteomes" id="UP000033874">
    <property type="component" value="Unassembled WGS sequence"/>
</dbReference>
<dbReference type="Pfam" id="PF02630">
    <property type="entry name" value="SCO1-SenC"/>
    <property type="match status" value="1"/>
</dbReference>
<dbReference type="PANTHER" id="PTHR12151">
    <property type="entry name" value="ELECTRON TRANSPORT PROTIN SCO1/SENC FAMILY MEMBER"/>
    <property type="match status" value="1"/>
</dbReference>
<proteinExistence type="inferred from homology"/>
<keyword evidence="2" id="KW-0186">Copper</keyword>
<keyword evidence="2" id="KW-0479">Metal-binding</keyword>
<evidence type="ECO:0000313" key="6">
    <source>
        <dbReference type="EMBL" id="KKW90643.1"/>
    </source>
</evidence>
<organism evidence="6 7">
    <name type="scientific">Sphingobium chungbukense</name>
    <dbReference type="NCBI Taxonomy" id="56193"/>
    <lineage>
        <taxon>Bacteria</taxon>
        <taxon>Pseudomonadati</taxon>
        <taxon>Pseudomonadota</taxon>
        <taxon>Alphaproteobacteria</taxon>
        <taxon>Sphingomonadales</taxon>
        <taxon>Sphingomonadaceae</taxon>
        <taxon>Sphingobium</taxon>
    </lineage>
</organism>
<evidence type="ECO:0000256" key="5">
    <source>
        <dbReference type="SAM" id="SignalP"/>
    </source>
</evidence>
<keyword evidence="5" id="KW-0732">Signal</keyword>
<keyword evidence="4" id="KW-0472">Membrane</keyword>
<dbReference type="InterPro" id="IPR036249">
    <property type="entry name" value="Thioredoxin-like_sf"/>
</dbReference>
<keyword evidence="4" id="KW-1133">Transmembrane helix</keyword>
<dbReference type="RefSeq" id="WP_046765143.1">
    <property type="nucleotide sequence ID" value="NZ_LBIC01000009.1"/>
</dbReference>
<feature type="binding site" evidence="2">
    <location>
        <position position="78"/>
    </location>
    <ligand>
        <name>Cu cation</name>
        <dbReference type="ChEBI" id="CHEBI:23378"/>
    </ligand>
</feature>
<feature type="signal peptide" evidence="5">
    <location>
        <begin position="1"/>
        <end position="20"/>
    </location>
</feature>
<feature type="disulfide bond" description="Redox-active" evidence="3">
    <location>
        <begin position="74"/>
        <end position="78"/>
    </location>
</feature>
<sequence>MIPRLLILFAALLAASPAAAQAGFDPFGEARIEEKLGARVPIDAPFLDAQGRRTSLRALAAGKPLLLVPVLHHCPNICGATLAGMAQAIAGQKLRPGRDFTLVAFGIDPREGPQAARDDLAQIKAREGVHALTGQRRAIRSVTDAIGYHYAWDDRIGQYAHAAASAVIAPDGRMTGWLYGLAPQPDDLERALAAARSGQSGSFGEALLLLCYHYNPATGRYTPAIEKMLRLAGGITVAGLGLLIFRLRRRAA</sequence>
<dbReference type="InterPro" id="IPR003782">
    <property type="entry name" value="SCO1/SenC"/>
</dbReference>
<dbReference type="GO" id="GO:0046872">
    <property type="term" value="F:metal ion binding"/>
    <property type="evidence" value="ECO:0007669"/>
    <property type="project" value="UniProtKB-KW"/>
</dbReference>
<dbReference type="Gene3D" id="3.40.30.10">
    <property type="entry name" value="Glutaredoxin"/>
    <property type="match status" value="1"/>
</dbReference>
<dbReference type="STRING" id="56193.YP76_18915"/>
<comment type="caution">
    <text evidence="6">The sequence shown here is derived from an EMBL/GenBank/DDBJ whole genome shotgun (WGS) entry which is preliminary data.</text>
</comment>
<evidence type="ECO:0000256" key="3">
    <source>
        <dbReference type="PIRSR" id="PIRSR603782-2"/>
    </source>
</evidence>
<feature type="binding site" evidence="2">
    <location>
        <position position="74"/>
    </location>
    <ligand>
        <name>Cu cation</name>
        <dbReference type="ChEBI" id="CHEBI:23378"/>
    </ligand>
</feature>
<evidence type="ECO:0000313" key="7">
    <source>
        <dbReference type="Proteomes" id="UP000033874"/>
    </source>
</evidence>
<dbReference type="PATRIC" id="fig|56193.3.peg.3978"/>
<feature type="binding site" evidence="2">
    <location>
        <position position="161"/>
    </location>
    <ligand>
        <name>Cu cation</name>
        <dbReference type="ChEBI" id="CHEBI:23378"/>
    </ligand>
</feature>
<dbReference type="EMBL" id="LBIC01000009">
    <property type="protein sequence ID" value="KKW90643.1"/>
    <property type="molecule type" value="Genomic_DNA"/>
</dbReference>
<accession>A0A0M3AL04</accession>
<evidence type="ECO:0008006" key="8">
    <source>
        <dbReference type="Google" id="ProtNLM"/>
    </source>
</evidence>
<name>A0A0M3AL04_9SPHN</name>
<dbReference type="PANTHER" id="PTHR12151:SF8">
    <property type="entry name" value="THIOREDOXIN DOMAIN-CONTAINING PROTEIN"/>
    <property type="match status" value="1"/>
</dbReference>
<reference evidence="6 7" key="1">
    <citation type="submission" date="2015-04" db="EMBL/GenBank/DDBJ databases">
        <title>Genome sequence of aromatic hydrocarbons-degrading Sphingobium chungbukense DJ77.</title>
        <authorList>
            <person name="Kim Y.-C."/>
            <person name="Chae J.-C."/>
        </authorList>
    </citation>
    <scope>NUCLEOTIDE SEQUENCE [LARGE SCALE GENOMIC DNA]</scope>
    <source>
        <strain evidence="6 7">DJ77</strain>
    </source>
</reference>
<dbReference type="CDD" id="cd02968">
    <property type="entry name" value="SCO"/>
    <property type="match status" value="1"/>
</dbReference>
<protein>
    <recommendedName>
        <fullName evidence="8">Electron transporter SenC</fullName>
    </recommendedName>
</protein>
<keyword evidence="4" id="KW-0812">Transmembrane</keyword>
<dbReference type="SUPFAM" id="SSF52833">
    <property type="entry name" value="Thioredoxin-like"/>
    <property type="match status" value="1"/>
</dbReference>
<keyword evidence="3" id="KW-1015">Disulfide bond</keyword>
<comment type="similarity">
    <text evidence="1">Belongs to the SCO1/2 family.</text>
</comment>
<feature type="transmembrane region" description="Helical" evidence="4">
    <location>
        <begin position="228"/>
        <end position="247"/>
    </location>
</feature>
<dbReference type="AlphaFoldDB" id="A0A0M3AL04"/>
<evidence type="ECO:0000256" key="1">
    <source>
        <dbReference type="ARBA" id="ARBA00010996"/>
    </source>
</evidence>
<evidence type="ECO:0000256" key="2">
    <source>
        <dbReference type="PIRSR" id="PIRSR603782-1"/>
    </source>
</evidence>
<gene>
    <name evidence="6" type="ORF">YP76_18915</name>
</gene>
<feature type="chain" id="PRO_5005650373" description="Electron transporter SenC" evidence="5">
    <location>
        <begin position="21"/>
        <end position="252"/>
    </location>
</feature>
<keyword evidence="7" id="KW-1185">Reference proteome</keyword>
<evidence type="ECO:0000256" key="4">
    <source>
        <dbReference type="SAM" id="Phobius"/>
    </source>
</evidence>